<dbReference type="Proteomes" id="UP000046393">
    <property type="component" value="Unplaced"/>
</dbReference>
<feature type="region of interest" description="Disordered" evidence="2">
    <location>
        <begin position="118"/>
        <end position="147"/>
    </location>
</feature>
<name>A0A0N5AB90_9BILA</name>
<keyword evidence="5" id="KW-1185">Reference proteome</keyword>
<feature type="domain" description="EGF-like" evidence="4">
    <location>
        <begin position="28"/>
        <end position="67"/>
    </location>
</feature>
<evidence type="ECO:0000259" key="4">
    <source>
        <dbReference type="PROSITE" id="PS50026"/>
    </source>
</evidence>
<organism evidence="5 6">
    <name type="scientific">Syphacia muris</name>
    <dbReference type="NCBI Taxonomy" id="451379"/>
    <lineage>
        <taxon>Eukaryota</taxon>
        <taxon>Metazoa</taxon>
        <taxon>Ecdysozoa</taxon>
        <taxon>Nematoda</taxon>
        <taxon>Chromadorea</taxon>
        <taxon>Rhabditida</taxon>
        <taxon>Spirurina</taxon>
        <taxon>Oxyuridomorpha</taxon>
        <taxon>Oxyuroidea</taxon>
        <taxon>Oxyuridae</taxon>
        <taxon>Syphacia</taxon>
    </lineage>
</organism>
<feature type="compositionally biased region" description="Polar residues" evidence="2">
    <location>
        <begin position="136"/>
        <end position="147"/>
    </location>
</feature>
<sequence>MNSITKYLLYLLFLYFRVALAEFGLVEASETCKVHCMNHGVCVYRLDNPSKHSCICLQGSFYGEFCQYSEVIFGALEDTGIHDDNELDDDPHTVGGLTTEPINDHIFDKVIPVDSEEEERANRKKVDEEPVMVSVDSRQPQTDEFNNPVVTNFKKDENKGEEKVAGIVEQNLAYADNNYIHTYHSHNRLQYKTLSEKSVDEIDANLPDSENGLESESSSWMMARKPREFNICEKKRSAI</sequence>
<evidence type="ECO:0000313" key="6">
    <source>
        <dbReference type="WBParaSite" id="SMUV_0000141601-mRNA-1"/>
    </source>
</evidence>
<dbReference type="WBParaSite" id="SMUV_0000141601-mRNA-1">
    <property type="protein sequence ID" value="SMUV_0000141601-mRNA-1"/>
    <property type="gene ID" value="SMUV_0000141601"/>
</dbReference>
<keyword evidence="1" id="KW-0245">EGF-like domain</keyword>
<evidence type="ECO:0000313" key="5">
    <source>
        <dbReference type="Proteomes" id="UP000046393"/>
    </source>
</evidence>
<dbReference type="AlphaFoldDB" id="A0A0N5AB90"/>
<dbReference type="InterPro" id="IPR000742">
    <property type="entry name" value="EGF"/>
</dbReference>
<dbReference type="Gene3D" id="2.10.25.10">
    <property type="entry name" value="Laminin"/>
    <property type="match status" value="1"/>
</dbReference>
<keyword evidence="1" id="KW-1015">Disulfide bond</keyword>
<feature type="chain" id="PRO_5005892908" evidence="3">
    <location>
        <begin position="22"/>
        <end position="239"/>
    </location>
</feature>
<feature type="signal peptide" evidence="3">
    <location>
        <begin position="1"/>
        <end position="21"/>
    </location>
</feature>
<protein>
    <submittedName>
        <fullName evidence="6">EGF-like domain-containing protein</fullName>
    </submittedName>
</protein>
<evidence type="ECO:0000256" key="3">
    <source>
        <dbReference type="SAM" id="SignalP"/>
    </source>
</evidence>
<reference evidence="6" key="1">
    <citation type="submission" date="2017-02" db="UniProtKB">
        <authorList>
            <consortium name="WormBaseParasite"/>
        </authorList>
    </citation>
    <scope>IDENTIFICATION</scope>
</reference>
<evidence type="ECO:0000256" key="2">
    <source>
        <dbReference type="SAM" id="MobiDB-lite"/>
    </source>
</evidence>
<comment type="caution">
    <text evidence="1">Lacks conserved residue(s) required for the propagation of feature annotation.</text>
</comment>
<evidence type="ECO:0000256" key="1">
    <source>
        <dbReference type="PROSITE-ProRule" id="PRU00076"/>
    </source>
</evidence>
<dbReference type="PROSITE" id="PS50026">
    <property type="entry name" value="EGF_3"/>
    <property type="match status" value="1"/>
</dbReference>
<proteinExistence type="predicted"/>
<dbReference type="SUPFAM" id="SSF57196">
    <property type="entry name" value="EGF/Laminin"/>
    <property type="match status" value="1"/>
</dbReference>
<keyword evidence="3" id="KW-0732">Signal</keyword>
<feature type="disulfide bond" evidence="1">
    <location>
        <begin position="32"/>
        <end position="42"/>
    </location>
</feature>
<accession>A0A0N5AB90</accession>